<dbReference type="PANTHER" id="PTHR11091:SF0">
    <property type="entry name" value="MALATE DEHYDROGENASE"/>
    <property type="match status" value="1"/>
</dbReference>
<proteinExistence type="inferred from homology"/>
<keyword evidence="2" id="KW-0560">Oxidoreductase</keyword>
<evidence type="ECO:0000313" key="4">
    <source>
        <dbReference type="Proteomes" id="UP001151088"/>
    </source>
</evidence>
<dbReference type="RefSeq" id="WP_258733212.1">
    <property type="nucleotide sequence ID" value="NZ_JANTHY010000009.1"/>
</dbReference>
<comment type="caution">
    <text evidence="3">The sequence shown here is derived from an EMBL/GenBank/DDBJ whole genome shotgun (WGS) entry which is preliminary data.</text>
</comment>
<sequence length="359" mass="37847">MSETALKTQPARQAWPAAILIDFIARALETTGMRPADAAIVGELMIEADLNGADAHGIFRLPQYVQLIRDGAINPTAEISVKKTAAATALVDGGNGMGHLVVKRVADTAIELARESGIGWVGCHRSNHAGSGSVYAAMPVQAGMIGIYAAVANANHMAVWGGMEAALGTNPLAIGMPMGEDRQLMLDMATSMVSYGTVKKHAMQGQPLQEGWMVDLRTGGPLIDAAQSSHGLLLPIGGYKGSGLALMLGFLAGTLNGAAMGLDIVDFNAVTDTPTDTGQFVIAIDIERFVPRAQFESELRRHSKALKGTARMPGVDEIRLPGEQRNERRARRMKDGLQLAAPLVAKLNALADKLGIAPL</sequence>
<protein>
    <submittedName>
        <fullName evidence="3">Ldh family oxidoreductase</fullName>
    </submittedName>
</protein>
<keyword evidence="4" id="KW-1185">Reference proteome</keyword>
<reference evidence="3" key="1">
    <citation type="submission" date="2022-08" db="EMBL/GenBank/DDBJ databases">
        <authorList>
            <person name="Li F."/>
        </authorList>
    </citation>
    <scope>NUCLEOTIDE SEQUENCE</scope>
    <source>
        <strain evidence="3">MQZ15Z-1</strain>
    </source>
</reference>
<organism evidence="3 4">
    <name type="scientific">Ancylobacter mangrovi</name>
    <dbReference type="NCBI Taxonomy" id="2972472"/>
    <lineage>
        <taxon>Bacteria</taxon>
        <taxon>Pseudomonadati</taxon>
        <taxon>Pseudomonadota</taxon>
        <taxon>Alphaproteobacteria</taxon>
        <taxon>Hyphomicrobiales</taxon>
        <taxon>Xanthobacteraceae</taxon>
        <taxon>Ancylobacter</taxon>
    </lineage>
</organism>
<comment type="similarity">
    <text evidence="1">Belongs to the LDH2/MDH2 oxidoreductase family.</text>
</comment>
<accession>A0A9X2PIW3</accession>
<dbReference type="AlphaFoldDB" id="A0A9X2PIW3"/>
<dbReference type="Gene3D" id="3.30.1370.60">
    <property type="entry name" value="Hypothetical oxidoreductase yiak, domain 2"/>
    <property type="match status" value="1"/>
</dbReference>
<dbReference type="EMBL" id="JANTHZ010000005">
    <property type="protein sequence ID" value="MCS0496052.1"/>
    <property type="molecule type" value="Genomic_DNA"/>
</dbReference>
<dbReference type="Gene3D" id="1.10.1530.10">
    <property type="match status" value="1"/>
</dbReference>
<dbReference type="InterPro" id="IPR043144">
    <property type="entry name" value="Mal/L-sulf/L-lact_DH-like_ah"/>
</dbReference>
<name>A0A9X2PIW3_9HYPH</name>
<gene>
    <name evidence="3" type="ORF">NVS89_13185</name>
</gene>
<evidence type="ECO:0000313" key="3">
    <source>
        <dbReference type="EMBL" id="MCS0496052.1"/>
    </source>
</evidence>
<dbReference type="Proteomes" id="UP001151088">
    <property type="component" value="Unassembled WGS sequence"/>
</dbReference>
<evidence type="ECO:0000256" key="1">
    <source>
        <dbReference type="ARBA" id="ARBA00006056"/>
    </source>
</evidence>
<dbReference type="PANTHER" id="PTHR11091">
    <property type="entry name" value="OXIDOREDUCTASE-RELATED"/>
    <property type="match status" value="1"/>
</dbReference>
<dbReference type="InterPro" id="IPR036111">
    <property type="entry name" value="Mal/L-sulfo/L-lacto_DH-like_sf"/>
</dbReference>
<dbReference type="SUPFAM" id="SSF89733">
    <property type="entry name" value="L-sulfolactate dehydrogenase-like"/>
    <property type="match status" value="1"/>
</dbReference>
<dbReference type="InterPro" id="IPR003767">
    <property type="entry name" value="Malate/L-lactate_DH-like"/>
</dbReference>
<evidence type="ECO:0000256" key="2">
    <source>
        <dbReference type="ARBA" id="ARBA00023002"/>
    </source>
</evidence>
<dbReference type="Pfam" id="PF02615">
    <property type="entry name" value="Ldh_2"/>
    <property type="match status" value="1"/>
</dbReference>
<dbReference type="GO" id="GO:0016491">
    <property type="term" value="F:oxidoreductase activity"/>
    <property type="evidence" value="ECO:0007669"/>
    <property type="project" value="UniProtKB-KW"/>
</dbReference>
<dbReference type="InterPro" id="IPR043143">
    <property type="entry name" value="Mal/L-sulf/L-lact_DH-like_NADP"/>
</dbReference>